<dbReference type="EMBL" id="GBHO01015428">
    <property type="protein sequence ID" value="JAG28176.1"/>
    <property type="molecule type" value="Transcribed_RNA"/>
</dbReference>
<protein>
    <submittedName>
        <fullName evidence="2">Bromodomain-containing protein 7</fullName>
    </submittedName>
</protein>
<dbReference type="Pfam" id="PF12024">
    <property type="entry name" value="DUF3512"/>
    <property type="match status" value="1"/>
</dbReference>
<dbReference type="EMBL" id="GBRD01001912">
    <property type="protein sequence ID" value="JAG63909.1"/>
    <property type="molecule type" value="Transcribed_RNA"/>
</dbReference>
<dbReference type="AlphaFoldDB" id="A0A0A9Y975"/>
<evidence type="ECO:0000313" key="3">
    <source>
        <dbReference type="EMBL" id="JAG63909.1"/>
    </source>
</evidence>
<evidence type="ECO:0000313" key="4">
    <source>
        <dbReference type="EMBL" id="JAP97013.1"/>
    </source>
</evidence>
<feature type="region of interest" description="Disordered" evidence="1">
    <location>
        <begin position="1"/>
        <end position="30"/>
    </location>
</feature>
<feature type="compositionally biased region" description="Polar residues" evidence="1">
    <location>
        <begin position="377"/>
        <end position="389"/>
    </location>
</feature>
<evidence type="ECO:0000313" key="2">
    <source>
        <dbReference type="EMBL" id="JAG28176.1"/>
    </source>
</evidence>
<reference evidence="3" key="3">
    <citation type="submission" date="2014-09" db="EMBL/GenBank/DDBJ databases">
        <authorList>
            <person name="Magalhaes I.L.F."/>
            <person name="Oliveira U."/>
            <person name="Santos F.R."/>
            <person name="Vidigal T.H.D.A."/>
            <person name="Brescovit A.D."/>
            <person name="Santos A.J."/>
        </authorList>
    </citation>
    <scope>NUCLEOTIDE SEQUENCE</scope>
</reference>
<feature type="region of interest" description="Disordered" evidence="1">
    <location>
        <begin position="377"/>
        <end position="408"/>
    </location>
</feature>
<accession>A0A0A9Y975</accession>
<sequence length="645" mass="69206">METQTSEEELLALGESSAQVSSSIQTPTPTTSPPLIIAQQQPQQGMTVTPKLQQIISAAVQKPQMVAGSSKLQQIIVAGTQGGAPSSKLQQIISAAIQQQPGTAGSPQIQRIVTSTPQAMASQLQQMITASSQAQGSPRLQQIVVTTSQLQQIVNNSAQLQQNITASPQQHRIVTTSTPLLQGVIASTQAQQGLKSGTLVTQGMKTTPQLIKAAPNIQMQHVVKTNIPSSQMQPTIIKTTGVTSSPQMQQVVKQVSAQLQQSASSQIQQGIRSPPPSTPQQVIKSASSPHLQQVIKSSGSQQTFKSSAATMIQQGVKQTSSPQLQQVIKTSQTGVTASPQLQQSGKSSIQQTVSPQVHQTVKQGVSATPRLLQMVASNQKKTTGASPSITKEHVEKSKPPKPPKPTNLGELIGKLSQGSRHVKRFKEDRRNIAKAVKPLSYGAFGSYAPSYDSSFANLSKDESDLLNGSYTEFEPSAQIKSIISKDSDYTFTLADSLIDILGGGSSKRIKLEKEELPDEKMEDDSFLESKDGIIPKTEEDELQTLSSLGIDLSHLESFDDGLSKDAEGSPEIQQKLEYTTSLLKRLQQMQYDRLSVPPHPRLGHTILPPSDSEVNLATEITGNLTELAKQVPPGALVVDRVCTLK</sequence>
<feature type="compositionally biased region" description="Low complexity" evidence="1">
    <location>
        <begin position="11"/>
        <end position="29"/>
    </location>
</feature>
<proteinExistence type="predicted"/>
<organism evidence="2">
    <name type="scientific">Lygus hesperus</name>
    <name type="common">Western plant bug</name>
    <dbReference type="NCBI Taxonomy" id="30085"/>
    <lineage>
        <taxon>Eukaryota</taxon>
        <taxon>Metazoa</taxon>
        <taxon>Ecdysozoa</taxon>
        <taxon>Arthropoda</taxon>
        <taxon>Hexapoda</taxon>
        <taxon>Insecta</taxon>
        <taxon>Pterygota</taxon>
        <taxon>Neoptera</taxon>
        <taxon>Paraneoptera</taxon>
        <taxon>Hemiptera</taxon>
        <taxon>Heteroptera</taxon>
        <taxon>Panheteroptera</taxon>
        <taxon>Cimicomorpha</taxon>
        <taxon>Miridae</taxon>
        <taxon>Mirini</taxon>
        <taxon>Lygus</taxon>
    </lineage>
</organism>
<feature type="compositionally biased region" description="Polar residues" evidence="1">
    <location>
        <begin position="279"/>
        <end position="302"/>
    </location>
</feature>
<feature type="region of interest" description="Disordered" evidence="1">
    <location>
        <begin position="263"/>
        <end position="302"/>
    </location>
</feature>
<name>A0A0A9Y975_LYGHE</name>
<gene>
    <name evidence="2" type="primary">BRD7</name>
    <name evidence="4" type="synonym">BRD7_1</name>
    <name evidence="2" type="ORF">CM83_45155</name>
    <name evidence="4" type="ORF">g.60091</name>
</gene>
<dbReference type="InterPro" id="IPR021900">
    <property type="entry name" value="DUF3512"/>
</dbReference>
<feature type="region of interest" description="Disordered" evidence="1">
    <location>
        <begin position="514"/>
        <end position="534"/>
    </location>
</feature>
<reference evidence="2" key="1">
    <citation type="journal article" date="2014" name="PLoS ONE">
        <title>Transcriptome-Based Identification of ABC Transporters in the Western Tarnished Plant Bug Lygus hesperus.</title>
        <authorList>
            <person name="Hull J.J."/>
            <person name="Chaney K."/>
            <person name="Geib S.M."/>
            <person name="Fabrick J.A."/>
            <person name="Brent C.S."/>
            <person name="Walsh D."/>
            <person name="Lavine L.C."/>
        </authorList>
    </citation>
    <scope>NUCLEOTIDE SEQUENCE</scope>
</reference>
<evidence type="ECO:0000256" key="1">
    <source>
        <dbReference type="SAM" id="MobiDB-lite"/>
    </source>
</evidence>
<reference evidence="2" key="2">
    <citation type="submission" date="2014-07" db="EMBL/GenBank/DDBJ databases">
        <authorList>
            <person name="Hull J."/>
        </authorList>
    </citation>
    <scope>NUCLEOTIDE SEQUENCE</scope>
</reference>
<feature type="compositionally biased region" description="Acidic residues" evidence="1">
    <location>
        <begin position="1"/>
        <end position="10"/>
    </location>
</feature>
<reference evidence="4" key="4">
    <citation type="journal article" date="2016" name="Gigascience">
        <title>De novo construction of an expanded transcriptome assembly for the western tarnished plant bug, Lygus hesperus.</title>
        <authorList>
            <person name="Tassone E.E."/>
            <person name="Geib S.M."/>
            <person name="Hall B."/>
            <person name="Fabrick J.A."/>
            <person name="Brent C.S."/>
            <person name="Hull J.J."/>
        </authorList>
    </citation>
    <scope>NUCLEOTIDE SEQUENCE</scope>
</reference>
<feature type="compositionally biased region" description="Acidic residues" evidence="1">
    <location>
        <begin position="515"/>
        <end position="526"/>
    </location>
</feature>
<dbReference type="EMBL" id="GDHC01021615">
    <property type="protein sequence ID" value="JAP97013.1"/>
    <property type="molecule type" value="Transcribed_RNA"/>
</dbReference>